<dbReference type="PATRIC" id="fig|29536.5.peg.359"/>
<evidence type="ECO:0000256" key="1">
    <source>
        <dbReference type="ARBA" id="ARBA00001933"/>
    </source>
</evidence>
<dbReference type="GO" id="GO:0008710">
    <property type="term" value="F:8-amino-7-oxononanoate synthase activity"/>
    <property type="evidence" value="ECO:0007669"/>
    <property type="project" value="UniProtKB-EC"/>
</dbReference>
<dbReference type="InterPro" id="IPR015421">
    <property type="entry name" value="PyrdxlP-dep_Trfase_major"/>
</dbReference>
<accession>A0A199XU10</accession>
<dbReference type="AlphaFoldDB" id="A0A199XU10"/>
<proteinExistence type="predicted"/>
<dbReference type="Proteomes" id="UP000093807">
    <property type="component" value="Unassembled WGS sequence"/>
</dbReference>
<dbReference type="RefSeq" id="WP_064714239.1">
    <property type="nucleotide sequence ID" value="NZ_JMTM01000013.1"/>
</dbReference>
<dbReference type="PANTHER" id="PTHR13693">
    <property type="entry name" value="CLASS II AMINOTRANSFERASE/8-AMINO-7-OXONONANOATE SYNTHASE"/>
    <property type="match status" value="1"/>
</dbReference>
<comment type="caution">
    <text evidence="5">The sequence shown here is derived from an EMBL/GenBank/DDBJ whole genome shotgun (WGS) entry which is preliminary data.</text>
</comment>
<dbReference type="InterPro" id="IPR015422">
    <property type="entry name" value="PyrdxlP-dep_Trfase_small"/>
</dbReference>
<dbReference type="PANTHER" id="PTHR13693:SF3">
    <property type="entry name" value="LD36009P"/>
    <property type="match status" value="1"/>
</dbReference>
<evidence type="ECO:0000256" key="2">
    <source>
        <dbReference type="ARBA" id="ARBA00022679"/>
    </source>
</evidence>
<reference evidence="5 6" key="1">
    <citation type="submission" date="2016-06" db="EMBL/GenBank/DDBJ databases">
        <title>Draft genome sequence of Flavobacterium succinicans strain DD5b.</title>
        <authorList>
            <person name="Poehlein A."/>
            <person name="Daniel R."/>
            <person name="Simeonova D.D."/>
        </authorList>
    </citation>
    <scope>NUCLEOTIDE SEQUENCE [LARGE SCALE GENOMIC DNA]</scope>
    <source>
        <strain evidence="5 6">DD5b</strain>
    </source>
</reference>
<organism evidence="5 6">
    <name type="scientific">Flavobacterium succinicans</name>
    <dbReference type="NCBI Taxonomy" id="29536"/>
    <lineage>
        <taxon>Bacteria</taxon>
        <taxon>Pseudomonadati</taxon>
        <taxon>Bacteroidota</taxon>
        <taxon>Flavobacteriia</taxon>
        <taxon>Flavobacteriales</taxon>
        <taxon>Flavobacteriaceae</taxon>
        <taxon>Flavobacterium</taxon>
    </lineage>
</organism>
<dbReference type="InterPro" id="IPR015424">
    <property type="entry name" value="PyrdxlP-dep_Trfase"/>
</dbReference>
<sequence length="805" mass="92767">MAKIKHNNFIDTVDDVLSNASKEGALHLYAENNFLNGRTLRIKGQEMLHFGTTGYLGLEQDSRLKDASIQAIRDFGTQFPLSKSYISHPLYNELEHKIEQMYGIPPIITKNSTLGHLAIIPTLIRDEDAVILDHQVHWSVQNACQLLKLRGIPVEMIRHNNLNMLEDKIKQFISTSHKIWYMADGVYSMFGDYAPMEELLHLRKKYSQLHLYFDDVHGMSWIGKNGTGFVLDRMKELHENTILVGTLSKTFGASGATLFCKDEKLRNKIKTFGGPLTFSAQLEPASVAAAIASADIHLSPEITLKQKDLADKIFYFNQLLSQKKLPIISTNDSPVFFLGMGTPITAYNFMQRLFQEGFYLNLGIYPAVPIKNTGIRITLSSHNQKEDIGALAEALDFHYLKALEATHNSDSKIKRAFGLIDILPSQSLPKHSSAILIEENRSIHSFKKEEWNQKMGNNTILDWDGLAFLEDAFAQNTDFTNTWDFYYYTVKDQQGNLILSTFFTYAIWKEDMLATASVSKHLEAIRKKNPTYLTATTLSMGSLFTEGKHYYLDETHPMANAALQLLIEKVEEKYNALNADHLIYRDFETDHTWGTILQSQGYLKVAMPESCVIEKNDWSTYEEFSNKLSPRSKKHFNKEIVSFEHYYKVIIKQTLNREELERAYHLYCNVKNNNLAINTFQYPFSVFEVMTTHQNWEFILLYNIENPSDEFVGIMFCYRNKKNTYVPELIGMDYQWVYGYHLYRQLLFQTIKRANSLGYQRIDFGVSATFEKRKLGAKVVPKVAYVQSRDNYAMELLHTLQNDFK</sequence>
<protein>
    <submittedName>
        <fullName evidence="5">8-amino-7-oxononanoate synthase</fullName>
        <ecNumber evidence="5">2.3.1.47</ecNumber>
    </submittedName>
</protein>
<dbReference type="Pfam" id="PF00155">
    <property type="entry name" value="Aminotran_1_2"/>
    <property type="match status" value="1"/>
</dbReference>
<keyword evidence="5" id="KW-0012">Acyltransferase</keyword>
<comment type="cofactor">
    <cofactor evidence="1">
        <name>pyridoxal 5'-phosphate</name>
        <dbReference type="ChEBI" id="CHEBI:597326"/>
    </cofactor>
</comment>
<dbReference type="OrthoDB" id="9807157at2"/>
<feature type="domain" description="Aminotransferase class I/classII large" evidence="3">
    <location>
        <begin position="47"/>
        <end position="394"/>
    </location>
</feature>
<evidence type="ECO:0000259" key="3">
    <source>
        <dbReference type="Pfam" id="PF00155"/>
    </source>
</evidence>
<dbReference type="InterPro" id="IPR004839">
    <property type="entry name" value="Aminotransferase_I/II_large"/>
</dbReference>
<dbReference type="EC" id="2.3.1.47" evidence="5"/>
<dbReference type="InterPro" id="IPR038740">
    <property type="entry name" value="BioF2-like_GNAT_dom"/>
</dbReference>
<name>A0A199XU10_9FLAO</name>
<dbReference type="SUPFAM" id="SSF53383">
    <property type="entry name" value="PLP-dependent transferases"/>
    <property type="match status" value="1"/>
</dbReference>
<dbReference type="SUPFAM" id="SSF55729">
    <property type="entry name" value="Acyl-CoA N-acyltransferases (Nat)"/>
    <property type="match status" value="1"/>
</dbReference>
<dbReference type="InterPro" id="IPR050087">
    <property type="entry name" value="AON_synthase_class-II"/>
</dbReference>
<evidence type="ECO:0000313" key="6">
    <source>
        <dbReference type="Proteomes" id="UP000093807"/>
    </source>
</evidence>
<dbReference type="InterPro" id="IPR016181">
    <property type="entry name" value="Acyl_CoA_acyltransferase"/>
</dbReference>
<evidence type="ECO:0000259" key="4">
    <source>
        <dbReference type="Pfam" id="PF13480"/>
    </source>
</evidence>
<dbReference type="GO" id="GO:0030170">
    <property type="term" value="F:pyridoxal phosphate binding"/>
    <property type="evidence" value="ECO:0007669"/>
    <property type="project" value="InterPro"/>
</dbReference>
<dbReference type="Pfam" id="PF13480">
    <property type="entry name" value="Acetyltransf_6"/>
    <property type="match status" value="1"/>
</dbReference>
<keyword evidence="6" id="KW-1185">Reference proteome</keyword>
<dbReference type="Gene3D" id="3.40.640.10">
    <property type="entry name" value="Type I PLP-dependent aspartate aminotransferase-like (Major domain)"/>
    <property type="match status" value="1"/>
</dbReference>
<evidence type="ECO:0000313" key="5">
    <source>
        <dbReference type="EMBL" id="OAZ05248.1"/>
    </source>
</evidence>
<dbReference type="Gene3D" id="3.90.1150.10">
    <property type="entry name" value="Aspartate Aminotransferase, domain 1"/>
    <property type="match status" value="1"/>
</dbReference>
<feature type="domain" description="BioF2-like acetyltransferase" evidence="4">
    <location>
        <begin position="633"/>
        <end position="773"/>
    </location>
</feature>
<keyword evidence="2 5" id="KW-0808">Transferase</keyword>
<gene>
    <name evidence="5" type="primary">bioF_2</name>
    <name evidence="5" type="ORF">FLB_03390</name>
</gene>
<dbReference type="EMBL" id="JMTM01000013">
    <property type="protein sequence ID" value="OAZ05248.1"/>
    <property type="molecule type" value="Genomic_DNA"/>
</dbReference>